<keyword evidence="1" id="KW-0472">Membrane</keyword>
<keyword evidence="1" id="KW-1133">Transmembrane helix</keyword>
<dbReference type="AlphaFoldDB" id="A0AB34IE61"/>
<name>A0AB34IE61_PRYPA</name>
<feature type="transmembrane region" description="Helical" evidence="1">
    <location>
        <begin position="25"/>
        <end position="45"/>
    </location>
</feature>
<proteinExistence type="predicted"/>
<gene>
    <name evidence="2" type="ORF">AB1Y20_013764</name>
</gene>
<evidence type="ECO:0000313" key="3">
    <source>
        <dbReference type="Proteomes" id="UP001515480"/>
    </source>
</evidence>
<keyword evidence="3" id="KW-1185">Reference proteome</keyword>
<keyword evidence="1" id="KW-0812">Transmembrane</keyword>
<protein>
    <recommendedName>
        <fullName evidence="4">Membrane magnesium transporter</fullName>
    </recommendedName>
</protein>
<evidence type="ECO:0000256" key="1">
    <source>
        <dbReference type="SAM" id="Phobius"/>
    </source>
</evidence>
<sequence length="115" mass="12430">MGHLSLKCQSEECTLRKVQLRGGGMAARIISLLLAALTGATAHLASSWPERPLGQLHARKLEATSLPPSDDDLAIFQIIACSSIALTIAFFFAIAAMFNMEYTNDSLLYSKSKSD</sequence>
<dbReference type="Proteomes" id="UP001515480">
    <property type="component" value="Unassembled WGS sequence"/>
</dbReference>
<evidence type="ECO:0000313" key="2">
    <source>
        <dbReference type="EMBL" id="KAL1498439.1"/>
    </source>
</evidence>
<reference evidence="2 3" key="1">
    <citation type="journal article" date="2024" name="Science">
        <title>Giant polyketide synthase enzymes in the biosynthesis of giant marine polyether toxins.</title>
        <authorList>
            <person name="Fallon T.R."/>
            <person name="Shende V.V."/>
            <person name="Wierzbicki I.H."/>
            <person name="Pendleton A.L."/>
            <person name="Watervoot N.F."/>
            <person name="Auber R.P."/>
            <person name="Gonzalez D.J."/>
            <person name="Wisecaver J.H."/>
            <person name="Moore B.S."/>
        </authorList>
    </citation>
    <scope>NUCLEOTIDE SEQUENCE [LARGE SCALE GENOMIC DNA]</scope>
    <source>
        <strain evidence="2 3">12B1</strain>
    </source>
</reference>
<comment type="caution">
    <text evidence="2">The sequence shown here is derived from an EMBL/GenBank/DDBJ whole genome shotgun (WGS) entry which is preliminary data.</text>
</comment>
<feature type="transmembrane region" description="Helical" evidence="1">
    <location>
        <begin position="74"/>
        <end position="98"/>
    </location>
</feature>
<dbReference type="EMBL" id="JBGBPQ010000027">
    <property type="protein sequence ID" value="KAL1498439.1"/>
    <property type="molecule type" value="Genomic_DNA"/>
</dbReference>
<evidence type="ECO:0008006" key="4">
    <source>
        <dbReference type="Google" id="ProtNLM"/>
    </source>
</evidence>
<accession>A0AB34IE61</accession>
<organism evidence="2 3">
    <name type="scientific">Prymnesium parvum</name>
    <name type="common">Toxic golden alga</name>
    <dbReference type="NCBI Taxonomy" id="97485"/>
    <lineage>
        <taxon>Eukaryota</taxon>
        <taxon>Haptista</taxon>
        <taxon>Haptophyta</taxon>
        <taxon>Prymnesiophyceae</taxon>
        <taxon>Prymnesiales</taxon>
        <taxon>Prymnesiaceae</taxon>
        <taxon>Prymnesium</taxon>
    </lineage>
</organism>